<proteinExistence type="predicted"/>
<reference evidence="1" key="2">
    <citation type="submission" date="2020-06" db="EMBL/GenBank/DDBJ databases">
        <authorList>
            <person name="Sheffer M."/>
        </authorList>
    </citation>
    <scope>NUCLEOTIDE SEQUENCE</scope>
</reference>
<name>A0A8T0FD83_ARGBR</name>
<sequence>MEYKNTVIPLPVVLLGRLHHNPAVAGPEAMFSVVIWTKTKKGPLSHCLRRPLGWQTESEEGLLAVDTCRVPLYMEKLKKQLETAAENRQN</sequence>
<reference evidence="1" key="1">
    <citation type="journal article" date="2020" name="bioRxiv">
        <title>Chromosome-level reference genome of the European wasp spider Argiope bruennichi: a resource for studies on range expansion and evolutionary adaptation.</title>
        <authorList>
            <person name="Sheffer M.M."/>
            <person name="Hoppe A."/>
            <person name="Krehenwinkel H."/>
            <person name="Uhl G."/>
            <person name="Kuss A.W."/>
            <person name="Jensen L."/>
            <person name="Jensen C."/>
            <person name="Gillespie R.G."/>
            <person name="Hoff K.J."/>
            <person name="Prost S."/>
        </authorList>
    </citation>
    <scope>NUCLEOTIDE SEQUENCE</scope>
</reference>
<dbReference type="EMBL" id="JABXBU010000015">
    <property type="protein sequence ID" value="KAF8788218.1"/>
    <property type="molecule type" value="Genomic_DNA"/>
</dbReference>
<dbReference type="Proteomes" id="UP000807504">
    <property type="component" value="Unassembled WGS sequence"/>
</dbReference>
<gene>
    <name evidence="1" type="ORF">HNY73_009749</name>
</gene>
<comment type="caution">
    <text evidence="1">The sequence shown here is derived from an EMBL/GenBank/DDBJ whole genome shotgun (WGS) entry which is preliminary data.</text>
</comment>
<evidence type="ECO:0000313" key="1">
    <source>
        <dbReference type="EMBL" id="KAF8788218.1"/>
    </source>
</evidence>
<dbReference type="AlphaFoldDB" id="A0A8T0FD83"/>
<protein>
    <submittedName>
        <fullName evidence="1">Uncharacterized protein</fullName>
    </submittedName>
</protein>
<evidence type="ECO:0000313" key="2">
    <source>
        <dbReference type="Proteomes" id="UP000807504"/>
    </source>
</evidence>
<accession>A0A8T0FD83</accession>
<keyword evidence="2" id="KW-1185">Reference proteome</keyword>
<organism evidence="1 2">
    <name type="scientific">Argiope bruennichi</name>
    <name type="common">Wasp spider</name>
    <name type="synonym">Aranea bruennichi</name>
    <dbReference type="NCBI Taxonomy" id="94029"/>
    <lineage>
        <taxon>Eukaryota</taxon>
        <taxon>Metazoa</taxon>
        <taxon>Ecdysozoa</taxon>
        <taxon>Arthropoda</taxon>
        <taxon>Chelicerata</taxon>
        <taxon>Arachnida</taxon>
        <taxon>Araneae</taxon>
        <taxon>Araneomorphae</taxon>
        <taxon>Entelegynae</taxon>
        <taxon>Araneoidea</taxon>
        <taxon>Araneidae</taxon>
        <taxon>Argiope</taxon>
    </lineage>
</organism>